<dbReference type="Proteomes" id="UP000198620">
    <property type="component" value="Unassembled WGS sequence"/>
</dbReference>
<dbReference type="AlphaFoldDB" id="A0A1H7IQP3"/>
<accession>A0A1H7IQP3</accession>
<dbReference type="RefSeq" id="WP_090827331.1">
    <property type="nucleotide sequence ID" value="NZ_FOBH01000002.1"/>
</dbReference>
<organism evidence="1 2">
    <name type="scientific">Nitrosovibrio tenuis</name>
    <dbReference type="NCBI Taxonomy" id="1233"/>
    <lineage>
        <taxon>Bacteria</taxon>
        <taxon>Pseudomonadati</taxon>
        <taxon>Pseudomonadota</taxon>
        <taxon>Betaproteobacteria</taxon>
        <taxon>Nitrosomonadales</taxon>
        <taxon>Nitrosomonadaceae</taxon>
        <taxon>Nitrosovibrio</taxon>
    </lineage>
</organism>
<dbReference type="OrthoDB" id="8564736at2"/>
<sequence length="145" mass="15076">MAAFTQAQGARSAPVLSLGTLASATYAASSVIDLGAAIPLDVTLEVECAPSAATTGNRQLILFAKLSLDNTNFGSGPESGASTTNELDLHWIGTLPCNDNTTHRKFFSLQGLPVTRYLKLVVKNDMGVALAFGNVYRADITGASA</sequence>
<protein>
    <submittedName>
        <fullName evidence="1">Uncharacterized protein</fullName>
    </submittedName>
</protein>
<proteinExistence type="predicted"/>
<name>A0A1H7IQP3_9PROT</name>
<evidence type="ECO:0000313" key="2">
    <source>
        <dbReference type="Proteomes" id="UP000198620"/>
    </source>
</evidence>
<gene>
    <name evidence="1" type="ORF">SAMN05216387_102266</name>
</gene>
<keyword evidence="2" id="KW-1185">Reference proteome</keyword>
<evidence type="ECO:0000313" key="1">
    <source>
        <dbReference type="EMBL" id="SEK64746.1"/>
    </source>
</evidence>
<dbReference type="EMBL" id="FOBH01000002">
    <property type="protein sequence ID" value="SEK64746.1"/>
    <property type="molecule type" value="Genomic_DNA"/>
</dbReference>
<dbReference type="STRING" id="1233.SAMN05216387_102266"/>
<reference evidence="1 2" key="1">
    <citation type="submission" date="2016-10" db="EMBL/GenBank/DDBJ databases">
        <authorList>
            <person name="de Groot N.N."/>
        </authorList>
    </citation>
    <scope>NUCLEOTIDE SEQUENCE [LARGE SCALE GENOMIC DNA]</scope>
    <source>
        <strain evidence="1 2">Nv1</strain>
    </source>
</reference>